<accession>A0A0F9RH54</accession>
<reference evidence="1" key="1">
    <citation type="journal article" date="2015" name="Nature">
        <title>Complex archaea that bridge the gap between prokaryotes and eukaryotes.</title>
        <authorList>
            <person name="Spang A."/>
            <person name="Saw J.H."/>
            <person name="Jorgensen S.L."/>
            <person name="Zaremba-Niedzwiedzka K."/>
            <person name="Martijn J."/>
            <person name="Lind A.E."/>
            <person name="van Eijk R."/>
            <person name="Schleper C."/>
            <person name="Guy L."/>
            <person name="Ettema T.J."/>
        </authorList>
    </citation>
    <scope>NUCLEOTIDE SEQUENCE</scope>
</reference>
<sequence length="253" mass="28402">MTADGKTVHCMHVPSNRPTAIGGWIHKLDGDYKPPPPKPKVEKPVELKDFCDLACKYQEQLIRIDLLAEKYGVSERSLERLNVGWNGFETWPMRVDEEHVVGIRLCDKNGKKWCVDGSMNALFWPEGVHIEGDGYLFFPEGGSDTAAALTWEFQAIGRFSNSGGVAMIRSALKRKRRDTIIPADNDKPKIRPDGSVWFPGREGAEALAKAIRPLVKSCKIIQPPKHKDIRQWLNAGATRDTVMAVIDNTEPWL</sequence>
<gene>
    <name evidence="1" type="ORF">LCGC14_0895830</name>
</gene>
<organism evidence="1">
    <name type="scientific">marine sediment metagenome</name>
    <dbReference type="NCBI Taxonomy" id="412755"/>
    <lineage>
        <taxon>unclassified sequences</taxon>
        <taxon>metagenomes</taxon>
        <taxon>ecological metagenomes</taxon>
    </lineage>
</organism>
<name>A0A0F9RH54_9ZZZZ</name>
<dbReference type="AlphaFoldDB" id="A0A0F9RH54"/>
<comment type="caution">
    <text evidence="1">The sequence shown here is derived from an EMBL/GenBank/DDBJ whole genome shotgun (WGS) entry which is preliminary data.</text>
</comment>
<dbReference type="EMBL" id="LAZR01002889">
    <property type="protein sequence ID" value="KKN24356.1"/>
    <property type="molecule type" value="Genomic_DNA"/>
</dbReference>
<protein>
    <submittedName>
        <fullName evidence="1">Uncharacterized protein</fullName>
    </submittedName>
</protein>
<proteinExistence type="predicted"/>
<evidence type="ECO:0000313" key="1">
    <source>
        <dbReference type="EMBL" id="KKN24356.1"/>
    </source>
</evidence>